<dbReference type="InterPro" id="IPR022052">
    <property type="entry name" value="Histone-bd_RBBP4-like_N"/>
</dbReference>
<dbReference type="InterPro" id="IPR019775">
    <property type="entry name" value="WD40_repeat_CS"/>
</dbReference>
<dbReference type="SMART" id="SM00320">
    <property type="entry name" value="WD40"/>
    <property type="match status" value="6"/>
</dbReference>
<dbReference type="PROSITE" id="PS00678">
    <property type="entry name" value="WD_REPEATS_1"/>
    <property type="match status" value="3"/>
</dbReference>
<feature type="repeat" description="WD" evidence="6">
    <location>
        <begin position="183"/>
        <end position="225"/>
    </location>
</feature>
<keyword evidence="4" id="KW-0156">Chromatin regulator</keyword>
<dbReference type="InterPro" id="IPR015943">
    <property type="entry name" value="WD40/YVTN_repeat-like_dom_sf"/>
</dbReference>
<evidence type="ECO:0000256" key="3">
    <source>
        <dbReference type="ARBA" id="ARBA00022737"/>
    </source>
</evidence>
<organism evidence="8 9">
    <name type="scientific">Dendryphion nanum</name>
    <dbReference type="NCBI Taxonomy" id="256645"/>
    <lineage>
        <taxon>Eukaryota</taxon>
        <taxon>Fungi</taxon>
        <taxon>Dikarya</taxon>
        <taxon>Ascomycota</taxon>
        <taxon>Pezizomycotina</taxon>
        <taxon>Dothideomycetes</taxon>
        <taxon>Pleosporomycetidae</taxon>
        <taxon>Pleosporales</taxon>
        <taxon>Torulaceae</taxon>
        <taxon>Dendryphion</taxon>
    </lineage>
</organism>
<protein>
    <submittedName>
        <fullName evidence="8">WD40-repeat-containing domain protein</fullName>
    </submittedName>
</protein>
<dbReference type="PROSITE" id="PS50294">
    <property type="entry name" value="WD_REPEATS_REGION"/>
    <property type="match status" value="3"/>
</dbReference>
<comment type="caution">
    <text evidence="8">The sequence shown here is derived from an EMBL/GenBank/DDBJ whole genome shotgun (WGS) entry which is preliminary data.</text>
</comment>
<dbReference type="OrthoDB" id="427795at2759"/>
<dbReference type="SUPFAM" id="SSF50978">
    <property type="entry name" value="WD40 repeat-like"/>
    <property type="match status" value="1"/>
</dbReference>
<dbReference type="AlphaFoldDB" id="A0A9P9ECU5"/>
<feature type="domain" description="Histone-binding protein RBBP4-like N-terminal" evidence="7">
    <location>
        <begin position="27"/>
        <end position="96"/>
    </location>
</feature>
<evidence type="ECO:0000256" key="2">
    <source>
        <dbReference type="ARBA" id="ARBA00022574"/>
    </source>
</evidence>
<feature type="repeat" description="WD" evidence="6">
    <location>
        <begin position="280"/>
        <end position="315"/>
    </location>
</feature>
<dbReference type="EMBL" id="JAGMWT010000002">
    <property type="protein sequence ID" value="KAH7135283.1"/>
    <property type="molecule type" value="Genomic_DNA"/>
</dbReference>
<feature type="repeat" description="WD" evidence="6">
    <location>
        <begin position="324"/>
        <end position="366"/>
    </location>
</feature>
<evidence type="ECO:0000313" key="8">
    <source>
        <dbReference type="EMBL" id="KAH7135283.1"/>
    </source>
</evidence>
<evidence type="ECO:0000313" key="9">
    <source>
        <dbReference type="Proteomes" id="UP000700596"/>
    </source>
</evidence>
<keyword evidence="2 6" id="KW-0853">WD repeat</keyword>
<dbReference type="InterPro" id="IPR036322">
    <property type="entry name" value="WD40_repeat_dom_sf"/>
</dbReference>
<comment type="subcellular location">
    <subcellularLocation>
        <location evidence="1">Nucleus</location>
    </subcellularLocation>
</comment>
<evidence type="ECO:0000256" key="1">
    <source>
        <dbReference type="ARBA" id="ARBA00004123"/>
    </source>
</evidence>
<dbReference type="InterPro" id="IPR020472">
    <property type="entry name" value="WD40_PAC1"/>
</dbReference>
<dbReference type="InterPro" id="IPR001680">
    <property type="entry name" value="WD40_rpt"/>
</dbReference>
<reference evidence="8" key="1">
    <citation type="journal article" date="2021" name="Nat. Commun.">
        <title>Genetic determinants of endophytism in the Arabidopsis root mycobiome.</title>
        <authorList>
            <person name="Mesny F."/>
            <person name="Miyauchi S."/>
            <person name="Thiergart T."/>
            <person name="Pickel B."/>
            <person name="Atanasova L."/>
            <person name="Karlsson M."/>
            <person name="Huettel B."/>
            <person name="Barry K.W."/>
            <person name="Haridas S."/>
            <person name="Chen C."/>
            <person name="Bauer D."/>
            <person name="Andreopoulos W."/>
            <person name="Pangilinan J."/>
            <person name="LaButti K."/>
            <person name="Riley R."/>
            <person name="Lipzen A."/>
            <person name="Clum A."/>
            <person name="Drula E."/>
            <person name="Henrissat B."/>
            <person name="Kohler A."/>
            <person name="Grigoriev I.V."/>
            <person name="Martin F.M."/>
            <person name="Hacquard S."/>
        </authorList>
    </citation>
    <scope>NUCLEOTIDE SEQUENCE</scope>
    <source>
        <strain evidence="8">MPI-CAGE-CH-0243</strain>
    </source>
</reference>
<accession>A0A9P9ECU5</accession>
<keyword evidence="3" id="KW-0677">Repeat</keyword>
<dbReference type="Gene3D" id="2.130.10.10">
    <property type="entry name" value="YVTN repeat-like/Quinoprotein amine dehydrogenase"/>
    <property type="match status" value="1"/>
</dbReference>
<keyword evidence="9" id="KW-1185">Reference proteome</keyword>
<sequence>MDETMSEAQDTRDESEQEAVEQKIINEEYKIWKKNSVFLYDVMYGRALEWPSLTTQWLPDKSPVEGTNLSQHRILLGTHTSGQAQNYIQIAHIEYPDFRYPTLSELNEERGEAGGHGNAKKPFDFRIAQRINHPGEVNKARYQPQNPEIIASSCVDGRVLIFDRTKHPLVPKSDGTIKFEAELVGHRKEGFGLSWNPLREGHLATGNEDTTVKTWDLKAGFSKNKTSLESTTTYEVHSATVNDVQYCPFHDFWIATASDDLTWKVLDTRLNASKPTVYETVAHADAVNCVAWHPEWENILATGSADKTIALWDLRFNKTKLHSLEGHKDAVMNIQWKPDDSSHLASSSNDRRICFWDLSKIGTEQTPEEMEDGPPELAFMHGGFTNRICDFDWNKNEEWCILATAEDNQMQIFRPARKIVERLEKDVNRGEVSD</sequence>
<dbReference type="PANTHER" id="PTHR22850">
    <property type="entry name" value="WD40 REPEAT FAMILY"/>
    <property type="match status" value="1"/>
</dbReference>
<dbReference type="PRINTS" id="PR00320">
    <property type="entry name" value="GPROTEINBRPT"/>
</dbReference>
<dbReference type="GO" id="GO:0005634">
    <property type="term" value="C:nucleus"/>
    <property type="evidence" value="ECO:0007669"/>
    <property type="project" value="UniProtKB-SubCell"/>
</dbReference>
<gene>
    <name evidence="8" type="ORF">B0J11DRAFT_518057</name>
</gene>
<dbReference type="GO" id="GO:0006325">
    <property type="term" value="P:chromatin organization"/>
    <property type="evidence" value="ECO:0007669"/>
    <property type="project" value="UniProtKB-KW"/>
</dbReference>
<dbReference type="PROSITE" id="PS50082">
    <property type="entry name" value="WD_REPEATS_2"/>
    <property type="match status" value="3"/>
</dbReference>
<keyword evidence="5" id="KW-0539">Nucleus</keyword>
<dbReference type="Pfam" id="PF00400">
    <property type="entry name" value="WD40"/>
    <property type="match status" value="3"/>
</dbReference>
<name>A0A9P9ECU5_9PLEO</name>
<proteinExistence type="predicted"/>
<evidence type="ECO:0000256" key="4">
    <source>
        <dbReference type="ARBA" id="ARBA00022853"/>
    </source>
</evidence>
<evidence type="ECO:0000259" key="7">
    <source>
        <dbReference type="Pfam" id="PF12265"/>
    </source>
</evidence>
<dbReference type="Pfam" id="PF12265">
    <property type="entry name" value="CAF1C_H4-bd"/>
    <property type="match status" value="1"/>
</dbReference>
<dbReference type="InterPro" id="IPR050459">
    <property type="entry name" value="WD_repeat_RBAP46/RBAP48/MSI1"/>
</dbReference>
<evidence type="ECO:0000256" key="5">
    <source>
        <dbReference type="ARBA" id="ARBA00023242"/>
    </source>
</evidence>
<dbReference type="Proteomes" id="UP000700596">
    <property type="component" value="Unassembled WGS sequence"/>
</dbReference>
<evidence type="ECO:0000256" key="6">
    <source>
        <dbReference type="PROSITE-ProRule" id="PRU00221"/>
    </source>
</evidence>